<gene>
    <name evidence="4" type="ORF">OSB04_025364</name>
</gene>
<evidence type="ECO:0000256" key="1">
    <source>
        <dbReference type="SAM" id="MobiDB-lite"/>
    </source>
</evidence>
<dbReference type="EMBL" id="JARYMX010000006">
    <property type="protein sequence ID" value="KAJ9545657.1"/>
    <property type="molecule type" value="Genomic_DNA"/>
</dbReference>
<evidence type="ECO:0000313" key="5">
    <source>
        <dbReference type="Proteomes" id="UP001172457"/>
    </source>
</evidence>
<feature type="domain" description="Sieve element occlusion C-terminal" evidence="3">
    <location>
        <begin position="558"/>
        <end position="788"/>
    </location>
</feature>
<dbReference type="GO" id="GO:0010088">
    <property type="term" value="P:phloem development"/>
    <property type="evidence" value="ECO:0007669"/>
    <property type="project" value="InterPro"/>
</dbReference>
<keyword evidence="5" id="KW-1185">Reference proteome</keyword>
<feature type="compositionally biased region" description="Polar residues" evidence="1">
    <location>
        <begin position="23"/>
        <end position="39"/>
    </location>
</feature>
<dbReference type="AlphaFoldDB" id="A0AA38W3Y4"/>
<dbReference type="PANTHER" id="PTHR33232">
    <property type="entry name" value="PROTEIN SIEVE ELEMENT OCCLUSION B-LIKE"/>
    <property type="match status" value="1"/>
</dbReference>
<evidence type="ECO:0000259" key="3">
    <source>
        <dbReference type="Pfam" id="PF14577"/>
    </source>
</evidence>
<dbReference type="Pfam" id="PF14576">
    <property type="entry name" value="SEO_N"/>
    <property type="match status" value="1"/>
</dbReference>
<dbReference type="Proteomes" id="UP001172457">
    <property type="component" value="Chromosome 6"/>
</dbReference>
<organism evidence="4 5">
    <name type="scientific">Centaurea solstitialis</name>
    <name type="common">yellow star-thistle</name>
    <dbReference type="NCBI Taxonomy" id="347529"/>
    <lineage>
        <taxon>Eukaryota</taxon>
        <taxon>Viridiplantae</taxon>
        <taxon>Streptophyta</taxon>
        <taxon>Embryophyta</taxon>
        <taxon>Tracheophyta</taxon>
        <taxon>Spermatophyta</taxon>
        <taxon>Magnoliopsida</taxon>
        <taxon>eudicotyledons</taxon>
        <taxon>Gunneridae</taxon>
        <taxon>Pentapetalae</taxon>
        <taxon>asterids</taxon>
        <taxon>campanulids</taxon>
        <taxon>Asterales</taxon>
        <taxon>Asteraceae</taxon>
        <taxon>Carduoideae</taxon>
        <taxon>Cardueae</taxon>
        <taxon>Centaureinae</taxon>
        <taxon>Centaurea</taxon>
    </lineage>
</organism>
<feature type="compositionally biased region" description="Low complexity" evidence="1">
    <location>
        <begin position="42"/>
        <end position="51"/>
    </location>
</feature>
<proteinExistence type="predicted"/>
<evidence type="ECO:0000259" key="2">
    <source>
        <dbReference type="Pfam" id="PF14576"/>
    </source>
</evidence>
<reference evidence="4" key="1">
    <citation type="submission" date="2023-03" db="EMBL/GenBank/DDBJ databases">
        <title>Chromosome-scale reference genome and RAD-based genetic map of yellow starthistle (Centaurea solstitialis) reveal putative structural variation and QTLs associated with invader traits.</title>
        <authorList>
            <person name="Reatini B."/>
            <person name="Cang F.A."/>
            <person name="Jiang Q."/>
            <person name="Mckibben M.T.W."/>
            <person name="Barker M.S."/>
            <person name="Rieseberg L.H."/>
            <person name="Dlugosch K.M."/>
        </authorList>
    </citation>
    <scope>NUCLEOTIDE SEQUENCE</scope>
    <source>
        <strain evidence="4">CAN-66</strain>
        <tissue evidence="4">Leaf</tissue>
    </source>
</reference>
<feature type="domain" description="Sieve element occlusion N-terminal" evidence="2">
    <location>
        <begin position="132"/>
        <end position="411"/>
    </location>
</feature>
<dbReference type="PANTHER" id="PTHR33232:SF23">
    <property type="entry name" value="SIEVE ELEMENT OCCLUSION"/>
    <property type="match status" value="1"/>
</dbReference>
<dbReference type="InterPro" id="IPR027944">
    <property type="entry name" value="SEO_C"/>
</dbReference>
<dbReference type="InterPro" id="IPR039299">
    <property type="entry name" value="SEOA"/>
</dbReference>
<evidence type="ECO:0008006" key="6">
    <source>
        <dbReference type="Google" id="ProtNLM"/>
    </source>
</evidence>
<dbReference type="InterPro" id="IPR027942">
    <property type="entry name" value="SEO_N"/>
</dbReference>
<feature type="region of interest" description="Disordered" evidence="1">
    <location>
        <begin position="1"/>
        <end position="51"/>
    </location>
</feature>
<sequence>MDSSTSNFLKGIPALTSDKKYSTPINPFTGTNSATNSKNQQERPQQQQQQDQLVGPMNKLMGPMNNMVSQQQQQPMGVAGNLQQHQFMGPSHNLMHNSKAHPMNNQQMVGHTRNPMLQPQSRNEGNSVFSASDDNVVMKQVISTHLPDGTDVDVKPLLRIVEDILKHSTIHADPISSSAHTDGDKLDDKPHHTNAVVMLNSLSHVIDKLASEMAFKCLTGGDGHTTALALFHTVGNFHWDAKLVLTLAAFALNYGEFWLLAQIYSSNHLAKSMAILKQVPTIMEHTAPLKPRFDALNKLVHSILELTQCILQFKELPPMYITPDMPALAAAMNIIPTAVYWNIRGIITCASQIANLTSMGHEHGISSMELQSWELSSIALKINHIHEYLRQQLESCLQIVVTDMLLFEWYRDKKEIEFRRSFNQLFETTHIDNMKILKILINPRDTMQPLFDGSTKKRVSLEVLRRRNVLLLISSLDMSDEELSILEDIYGESRSQRSRTEALYEIVWIPIVDPSIPYTEAMDQKFAKLMNRMPWYSVSHPSLIERPVISAFPFTSVKEELLWRDETWRLELLVSGMDPTIVNWIRDDKYIFVFGGDDIEWIRKFTTTARAMATAARIPLEMVYVGKSKKKESVRRAISTITVEKLSYCWQDNTLMWYFWRRLESMLYSKIQLKKADDQDPMMQQIKKLLSYDKEGSWALLSKGSKFLTNGHGSTMMQTPADFDLWKEHIPSKGFDLSFTEYHDKLHVEANNCCRFEFPIAAGRIPEGMRCPECHRLMEKYIAFLCCHDQTALLEPY</sequence>
<dbReference type="Pfam" id="PF14577">
    <property type="entry name" value="SEO_C"/>
    <property type="match status" value="1"/>
</dbReference>
<accession>A0AA38W3Y4</accession>
<name>A0AA38W3Y4_9ASTR</name>
<protein>
    <recommendedName>
        <fullName evidence="6">Sieve element occlusion</fullName>
    </recommendedName>
</protein>
<evidence type="ECO:0000313" key="4">
    <source>
        <dbReference type="EMBL" id="KAJ9545657.1"/>
    </source>
</evidence>
<comment type="caution">
    <text evidence="4">The sequence shown here is derived from an EMBL/GenBank/DDBJ whole genome shotgun (WGS) entry which is preliminary data.</text>
</comment>